<keyword evidence="2" id="KW-0732">Signal</keyword>
<dbReference type="EMBL" id="VYYT01000245">
    <property type="protein sequence ID" value="KAK2753006.1"/>
    <property type="molecule type" value="Genomic_DNA"/>
</dbReference>
<feature type="chain" id="PRO_5042187839" evidence="2">
    <location>
        <begin position="16"/>
        <end position="313"/>
    </location>
</feature>
<keyword evidence="1" id="KW-0812">Transmembrane</keyword>
<sequence length="313" mass="33929">MLAFAILAIAGVAGAANVTVPSTISAGVETQITIGFDSWKQPFVYETAPGSVWNDLVAVCRNPADEQVGCGHDALYEHYQLYLYNNEWMQFCYLSDFIPVGTTNPQITIPKDLGPSEKYQIMIAEFNGSRPLTNFYGVNTSNAFTLKDTDIDAWTTWEYYGGYVKPWSALPCSSYSCFRTCGLKFSDGKGNKRAGTAAALYDCFNECPGIRADWNDHDNPTPSAISTSGWGYQTPDVRETTLYGTPTAGPTYATRTSVRATAATTAAASRGKRKAQPVQAGGGIFGTVIICLGLFAVGTLIGWIWPDGLRSSW</sequence>
<keyword evidence="1" id="KW-0472">Membrane</keyword>
<feature type="transmembrane region" description="Helical" evidence="1">
    <location>
        <begin position="283"/>
        <end position="305"/>
    </location>
</feature>
<evidence type="ECO:0000256" key="2">
    <source>
        <dbReference type="SAM" id="SignalP"/>
    </source>
</evidence>
<evidence type="ECO:0000256" key="1">
    <source>
        <dbReference type="SAM" id="Phobius"/>
    </source>
</evidence>
<feature type="signal peptide" evidence="2">
    <location>
        <begin position="1"/>
        <end position="15"/>
    </location>
</feature>
<dbReference type="Proteomes" id="UP001281614">
    <property type="component" value="Unassembled WGS sequence"/>
</dbReference>
<keyword evidence="1" id="KW-1133">Transmembrane helix</keyword>
<evidence type="ECO:0000313" key="4">
    <source>
        <dbReference type="Proteomes" id="UP001281614"/>
    </source>
</evidence>
<reference evidence="3" key="1">
    <citation type="submission" date="2023-02" db="EMBL/GenBank/DDBJ databases">
        <title>Colletotrichum kahawae CIFC_Que2 genome sequencing and assembly.</title>
        <authorList>
            <person name="Baroncelli R."/>
        </authorList>
    </citation>
    <scope>NUCLEOTIDE SEQUENCE</scope>
    <source>
        <strain evidence="3">CIFC_Que2</strain>
    </source>
</reference>
<protein>
    <submittedName>
        <fullName evidence="3">Uncharacterized protein</fullName>
    </submittedName>
</protein>
<evidence type="ECO:0000313" key="3">
    <source>
        <dbReference type="EMBL" id="KAK2753006.1"/>
    </source>
</evidence>
<organism evidence="3 4">
    <name type="scientific">Colletotrichum kahawae</name>
    <name type="common">Coffee berry disease fungus</name>
    <dbReference type="NCBI Taxonomy" id="34407"/>
    <lineage>
        <taxon>Eukaryota</taxon>
        <taxon>Fungi</taxon>
        <taxon>Dikarya</taxon>
        <taxon>Ascomycota</taxon>
        <taxon>Pezizomycotina</taxon>
        <taxon>Sordariomycetes</taxon>
        <taxon>Hypocreomycetidae</taxon>
        <taxon>Glomerellales</taxon>
        <taxon>Glomerellaceae</taxon>
        <taxon>Colletotrichum</taxon>
        <taxon>Colletotrichum gloeosporioides species complex</taxon>
    </lineage>
</organism>
<dbReference type="AlphaFoldDB" id="A0AAD9Y9R5"/>
<proteinExistence type="predicted"/>
<comment type="caution">
    <text evidence="3">The sequence shown here is derived from an EMBL/GenBank/DDBJ whole genome shotgun (WGS) entry which is preliminary data.</text>
</comment>
<accession>A0AAD9Y9R5</accession>
<gene>
    <name evidence="3" type="ORF">CKAH01_06247</name>
</gene>
<keyword evidence="4" id="KW-1185">Reference proteome</keyword>
<name>A0AAD9Y9R5_COLKA</name>